<dbReference type="PIRSF" id="PIRSF005962">
    <property type="entry name" value="Pept_M20D_amidohydro"/>
    <property type="match status" value="1"/>
</dbReference>
<dbReference type="InterPro" id="IPR011650">
    <property type="entry name" value="Peptidase_M20_dimer"/>
</dbReference>
<dbReference type="Pfam" id="PF01546">
    <property type="entry name" value="Peptidase_M20"/>
    <property type="match status" value="1"/>
</dbReference>
<keyword evidence="5" id="KW-1185">Reference proteome</keyword>
<keyword evidence="2" id="KW-0479">Metal-binding</keyword>
<dbReference type="CDD" id="cd05666">
    <property type="entry name" value="M20_Acy1-like"/>
    <property type="match status" value="1"/>
</dbReference>
<reference evidence="4" key="1">
    <citation type="submission" date="2019-12" db="EMBL/GenBank/DDBJ databases">
        <title>Hybrid Genome Assemblies of two High G+C Isolates from Undergraduate Microbiology Courses.</title>
        <authorList>
            <person name="Ne Ville C.J."/>
            <person name="Enright D."/>
            <person name="Hernandez I."/>
            <person name="Dodsworth J."/>
            <person name="Orwin P.M."/>
        </authorList>
    </citation>
    <scope>NUCLEOTIDE SEQUENCE [LARGE SCALE GENOMIC DNA]</scope>
    <source>
        <strain evidence="4">Neo</strain>
    </source>
</reference>
<feature type="binding site" evidence="2">
    <location>
        <position position="364"/>
    </location>
    <ligand>
        <name>Mn(2+)</name>
        <dbReference type="ChEBI" id="CHEBI:29035"/>
        <label>2</label>
    </ligand>
</feature>
<dbReference type="InterPro" id="IPR017439">
    <property type="entry name" value="Amidohydrolase"/>
</dbReference>
<proteinExistence type="predicted"/>
<dbReference type="AlphaFoldDB" id="A0A6I6GS66"/>
<protein>
    <submittedName>
        <fullName evidence="4">Amidohydrolase</fullName>
    </submittedName>
</protein>
<dbReference type="GO" id="GO:0019877">
    <property type="term" value="P:diaminopimelate biosynthetic process"/>
    <property type="evidence" value="ECO:0007669"/>
    <property type="project" value="UniProtKB-ARBA"/>
</dbReference>
<dbReference type="Gene3D" id="3.30.70.360">
    <property type="match status" value="1"/>
</dbReference>
<evidence type="ECO:0000256" key="2">
    <source>
        <dbReference type="PIRSR" id="PIRSR005962-1"/>
    </source>
</evidence>
<dbReference type="InterPro" id="IPR002933">
    <property type="entry name" value="Peptidase_M20"/>
</dbReference>
<feature type="binding site" evidence="2">
    <location>
        <position position="138"/>
    </location>
    <ligand>
        <name>Mn(2+)</name>
        <dbReference type="ChEBI" id="CHEBI:29035"/>
        <label>2</label>
    </ligand>
</feature>
<dbReference type="PANTHER" id="PTHR11014">
    <property type="entry name" value="PEPTIDASE M20 FAMILY MEMBER"/>
    <property type="match status" value="1"/>
</dbReference>
<dbReference type="SUPFAM" id="SSF53187">
    <property type="entry name" value="Zn-dependent exopeptidases"/>
    <property type="match status" value="1"/>
</dbReference>
<feature type="domain" description="Peptidase M20 dimerisation" evidence="3">
    <location>
        <begin position="189"/>
        <end position="285"/>
    </location>
</feature>
<accession>A0A6I6GS66</accession>
<gene>
    <name evidence="4" type="ORF">GPJ81_11345</name>
</gene>
<organism evidence="4 5">
    <name type="scientific">Pseudomonas alkylphenolica</name>
    <dbReference type="NCBI Taxonomy" id="237609"/>
    <lineage>
        <taxon>Bacteria</taxon>
        <taxon>Pseudomonadati</taxon>
        <taxon>Pseudomonadota</taxon>
        <taxon>Gammaproteobacteria</taxon>
        <taxon>Pseudomonadales</taxon>
        <taxon>Pseudomonadaceae</taxon>
        <taxon>Pseudomonas</taxon>
    </lineage>
</organism>
<keyword evidence="2" id="KW-0464">Manganese</keyword>
<dbReference type="NCBIfam" id="TIGR01891">
    <property type="entry name" value="amidohydrolases"/>
    <property type="match status" value="1"/>
</dbReference>
<dbReference type="GO" id="GO:0046872">
    <property type="term" value="F:metal ion binding"/>
    <property type="evidence" value="ECO:0007669"/>
    <property type="project" value="UniProtKB-KW"/>
</dbReference>
<dbReference type="PANTHER" id="PTHR11014:SF63">
    <property type="entry name" value="METALLOPEPTIDASE, PUTATIVE (AFU_ORTHOLOGUE AFUA_6G09600)-RELATED"/>
    <property type="match status" value="1"/>
</dbReference>
<evidence type="ECO:0000256" key="1">
    <source>
        <dbReference type="ARBA" id="ARBA00022801"/>
    </source>
</evidence>
<feature type="binding site" evidence="2">
    <location>
        <position position="105"/>
    </location>
    <ligand>
        <name>Mn(2+)</name>
        <dbReference type="ChEBI" id="CHEBI:29035"/>
        <label>2</label>
    </ligand>
</feature>
<dbReference type="SUPFAM" id="SSF55031">
    <property type="entry name" value="Bacterial exopeptidase dimerisation domain"/>
    <property type="match status" value="1"/>
</dbReference>
<feature type="binding site" evidence="2">
    <location>
        <position position="166"/>
    </location>
    <ligand>
        <name>Mn(2+)</name>
        <dbReference type="ChEBI" id="CHEBI:29035"/>
        <label>2</label>
    </ligand>
</feature>
<name>A0A6I6GS66_9PSED</name>
<dbReference type="GO" id="GO:0050118">
    <property type="term" value="F:N-acetyldiaminopimelate deacetylase activity"/>
    <property type="evidence" value="ECO:0007669"/>
    <property type="project" value="UniProtKB-ARBA"/>
</dbReference>
<dbReference type="Gene3D" id="3.40.630.10">
    <property type="entry name" value="Zn peptidases"/>
    <property type="match status" value="1"/>
</dbReference>
<feature type="binding site" evidence="2">
    <location>
        <position position="103"/>
    </location>
    <ligand>
        <name>Mn(2+)</name>
        <dbReference type="ChEBI" id="CHEBI:29035"/>
        <label>2</label>
    </ligand>
</feature>
<dbReference type="InterPro" id="IPR036264">
    <property type="entry name" value="Bact_exopeptidase_dim_dom"/>
</dbReference>
<dbReference type="FunFam" id="3.30.70.360:FF:000001">
    <property type="entry name" value="N-acetyldiaminopimelate deacetylase"/>
    <property type="match status" value="1"/>
</dbReference>
<comment type="cofactor">
    <cofactor evidence="2">
        <name>Mn(2+)</name>
        <dbReference type="ChEBI" id="CHEBI:29035"/>
    </cofactor>
    <text evidence="2">The Mn(2+) ion enhances activity.</text>
</comment>
<dbReference type="EMBL" id="CP046621">
    <property type="protein sequence ID" value="QGW77250.1"/>
    <property type="molecule type" value="Genomic_DNA"/>
</dbReference>
<dbReference type="Pfam" id="PF07687">
    <property type="entry name" value="M20_dimer"/>
    <property type="match status" value="1"/>
</dbReference>
<dbReference type="RefSeq" id="WP_157192254.1">
    <property type="nucleotide sequence ID" value="NZ_CP046621.1"/>
</dbReference>
<evidence type="ECO:0000259" key="3">
    <source>
        <dbReference type="Pfam" id="PF07687"/>
    </source>
</evidence>
<sequence length="391" mass="42036">MHDIDIAPGIKAITPAMIELRRAIHRQPELGFEEFATRKRVIEHLEDWGYEVHKNLATTAVVGTLRNGHGPALGLRAELDALPIQEHSSQPWASSTPGKMHACGHDGHTAMLLAAAFELARERSWRGTLHLFFQPAEEGHGGSGAKRMLDEGVFELFPCDALFALHNSPGMPVGKFGVLAGPCMASTDSVSIVIHGKGGHGAMPEKTIDPVVIGASLVLALQTVVSRNAPPSETAIITIGAFLAGDAANVIPQTAELRLSVRSLNPQVRSLLRQRIQALAELHAQSYGAQAEVSFGSGYPVLVNDPAASQLAEQVVRDWLGDDGLAHNQKPICASDDFAFWLEQIPGCYLLIGNGDGAGNCEVHHPGYDFNDQILALGATFWVRLAQRFLD</sequence>
<evidence type="ECO:0000313" key="4">
    <source>
        <dbReference type="EMBL" id="QGW77250.1"/>
    </source>
</evidence>
<evidence type="ECO:0000313" key="5">
    <source>
        <dbReference type="Proteomes" id="UP000426235"/>
    </source>
</evidence>
<keyword evidence="1" id="KW-0378">Hydrolase</keyword>
<dbReference type="Proteomes" id="UP000426235">
    <property type="component" value="Chromosome"/>
</dbReference>